<dbReference type="GO" id="GO:0015297">
    <property type="term" value="F:antiporter activity"/>
    <property type="evidence" value="ECO:0007669"/>
    <property type="project" value="UniProtKB-KW"/>
</dbReference>
<dbReference type="PANTHER" id="PTHR32507">
    <property type="entry name" value="NA(+)/H(+) ANTIPORTER 1"/>
    <property type="match status" value="1"/>
</dbReference>
<feature type="domain" description="Cation/H+ exchanger transmembrane" evidence="10">
    <location>
        <begin position="8"/>
        <end position="382"/>
    </location>
</feature>
<evidence type="ECO:0000256" key="8">
    <source>
        <dbReference type="ARBA" id="ARBA00023136"/>
    </source>
</evidence>
<comment type="caution">
    <text evidence="11">The sequence shown here is derived from an EMBL/GenBank/DDBJ whole genome shotgun (WGS) entry which is preliminary data.</text>
</comment>
<evidence type="ECO:0000313" key="11">
    <source>
        <dbReference type="EMBL" id="PTN00546.1"/>
    </source>
</evidence>
<keyword evidence="2" id="KW-0813">Transport</keyword>
<evidence type="ECO:0000256" key="9">
    <source>
        <dbReference type="SAM" id="Phobius"/>
    </source>
</evidence>
<feature type="transmembrane region" description="Helical" evidence="9">
    <location>
        <begin position="90"/>
        <end position="110"/>
    </location>
</feature>
<dbReference type="EMBL" id="QAAA01000032">
    <property type="protein sequence ID" value="PTN00546.1"/>
    <property type="molecule type" value="Genomic_DNA"/>
</dbReference>
<evidence type="ECO:0000256" key="2">
    <source>
        <dbReference type="ARBA" id="ARBA00022448"/>
    </source>
</evidence>
<reference evidence="11 12" key="1">
    <citation type="submission" date="2018-04" db="EMBL/GenBank/DDBJ databases">
        <title>Genomic Encyclopedia of Archaeal and Bacterial Type Strains, Phase II (KMG-II): from individual species to whole genera.</title>
        <authorList>
            <person name="Goeker M."/>
        </authorList>
    </citation>
    <scope>NUCLEOTIDE SEQUENCE [LARGE SCALE GENOMIC DNA]</scope>
    <source>
        <strain evidence="11 12">DSM 18064</strain>
    </source>
</reference>
<dbReference type="GO" id="GO:1902600">
    <property type="term" value="P:proton transmembrane transport"/>
    <property type="evidence" value="ECO:0007669"/>
    <property type="project" value="InterPro"/>
</dbReference>
<comment type="subcellular location">
    <subcellularLocation>
        <location evidence="1">Cell membrane</location>
        <topology evidence="1">Multi-pass membrane protein</topology>
    </subcellularLocation>
</comment>
<dbReference type="GO" id="GO:0005886">
    <property type="term" value="C:plasma membrane"/>
    <property type="evidence" value="ECO:0007669"/>
    <property type="project" value="UniProtKB-SubCell"/>
</dbReference>
<sequence>MEVIFLFFGMVFFYSLISERIDQTYLTAPIVFTLYGFAVFWLMDEPLETGGSAEVLLTIAELGLVLLLFTDGSHISQVFEDGLRSLPGRLLSTGMVLTILLGAGAAMVLFDELTIWHAGILAAILAPTDAGLGQAIVSSPKVPKGIRESLNVEAGLNDGLAVPFLLFFIALASSAQDVSFGRFFLEQFCYGVAIGLIIGWAGSRSFDAAQARGWVGERYRQLGFTMLPIMCVILSHETGASMFIAAFVAGLAVQRNTDQSIDRQRLEFTENWGQLINLTVFFLFGMIAGASLGDLEPVHFVYAALSLTVIRMLPVAVSMIGAGLGTGTLLFMGWFGPRGLASIVLGLVYLERVHGEIVPTIHLCLIATVLCSIILHGLSAKPGTSWFRQYVDGLPDRARERREQ</sequence>
<dbReference type="OrthoDB" id="9810860at2"/>
<proteinExistence type="predicted"/>
<dbReference type="PANTHER" id="PTHR32507:SF8">
    <property type="entry name" value="CNH1P"/>
    <property type="match status" value="1"/>
</dbReference>
<keyword evidence="5 9" id="KW-0812">Transmembrane</keyword>
<evidence type="ECO:0000256" key="1">
    <source>
        <dbReference type="ARBA" id="ARBA00004651"/>
    </source>
</evidence>
<evidence type="ECO:0000313" key="12">
    <source>
        <dbReference type="Proteomes" id="UP000243859"/>
    </source>
</evidence>
<name>A0A2T5BNI1_9RHOB</name>
<dbReference type="InterPro" id="IPR006153">
    <property type="entry name" value="Cation/H_exchanger_TM"/>
</dbReference>
<evidence type="ECO:0000256" key="4">
    <source>
        <dbReference type="ARBA" id="ARBA00022475"/>
    </source>
</evidence>
<evidence type="ECO:0000256" key="6">
    <source>
        <dbReference type="ARBA" id="ARBA00022989"/>
    </source>
</evidence>
<keyword evidence="4" id="KW-1003">Cell membrane</keyword>
<keyword evidence="8 9" id="KW-0472">Membrane</keyword>
<feature type="transmembrane region" description="Helical" evidence="9">
    <location>
        <begin position="184"/>
        <end position="203"/>
    </location>
</feature>
<dbReference type="AlphaFoldDB" id="A0A2T5BNI1"/>
<dbReference type="Pfam" id="PF00999">
    <property type="entry name" value="Na_H_Exchanger"/>
    <property type="match status" value="1"/>
</dbReference>
<dbReference type="Gene3D" id="1.20.1530.20">
    <property type="match status" value="1"/>
</dbReference>
<keyword evidence="7" id="KW-0406">Ion transport</keyword>
<protein>
    <submittedName>
        <fullName evidence="11">Sodium/proton antiporter (CPA1 family)</fullName>
    </submittedName>
</protein>
<keyword evidence="6 9" id="KW-1133">Transmembrane helix</keyword>
<keyword evidence="3" id="KW-0050">Antiport</keyword>
<accession>A0A2T5BNI1</accession>
<feature type="transmembrane region" description="Helical" evidence="9">
    <location>
        <begin position="272"/>
        <end position="293"/>
    </location>
</feature>
<organism evidence="11 12">
    <name type="scientific">Rhodovulum imhoffii</name>
    <dbReference type="NCBI Taxonomy" id="365340"/>
    <lineage>
        <taxon>Bacteria</taxon>
        <taxon>Pseudomonadati</taxon>
        <taxon>Pseudomonadota</taxon>
        <taxon>Alphaproteobacteria</taxon>
        <taxon>Rhodobacterales</taxon>
        <taxon>Paracoccaceae</taxon>
        <taxon>Rhodovulum</taxon>
    </lineage>
</organism>
<feature type="transmembrane region" description="Helical" evidence="9">
    <location>
        <begin position="150"/>
        <end position="172"/>
    </location>
</feature>
<dbReference type="Proteomes" id="UP000243859">
    <property type="component" value="Unassembled WGS sequence"/>
</dbReference>
<feature type="transmembrane region" description="Helical" evidence="9">
    <location>
        <begin position="25"/>
        <end position="43"/>
    </location>
</feature>
<evidence type="ECO:0000256" key="3">
    <source>
        <dbReference type="ARBA" id="ARBA00022449"/>
    </source>
</evidence>
<feature type="transmembrane region" description="Helical" evidence="9">
    <location>
        <begin position="49"/>
        <end position="69"/>
    </location>
</feature>
<evidence type="ECO:0000256" key="7">
    <source>
        <dbReference type="ARBA" id="ARBA00023065"/>
    </source>
</evidence>
<evidence type="ECO:0000256" key="5">
    <source>
        <dbReference type="ARBA" id="ARBA00022692"/>
    </source>
</evidence>
<evidence type="ECO:0000259" key="10">
    <source>
        <dbReference type="Pfam" id="PF00999"/>
    </source>
</evidence>
<gene>
    <name evidence="11" type="ORF">C8N32_13210</name>
</gene>
<feature type="transmembrane region" description="Helical" evidence="9">
    <location>
        <begin position="116"/>
        <end position="138"/>
    </location>
</feature>
<feature type="transmembrane region" description="Helical" evidence="9">
    <location>
        <begin position="224"/>
        <end position="252"/>
    </location>
</feature>
<feature type="transmembrane region" description="Helical" evidence="9">
    <location>
        <begin position="357"/>
        <end position="378"/>
    </location>
</feature>
<dbReference type="InterPro" id="IPR038770">
    <property type="entry name" value="Na+/solute_symporter_sf"/>
</dbReference>
<dbReference type="RefSeq" id="WP_107893646.1">
    <property type="nucleotide sequence ID" value="NZ_NHSI01000028.1"/>
</dbReference>
<keyword evidence="12" id="KW-1185">Reference proteome</keyword>